<dbReference type="OrthoDB" id="10531250at2759"/>
<organism evidence="1 2">
    <name type="scientific">Lophium mytilinum</name>
    <dbReference type="NCBI Taxonomy" id="390894"/>
    <lineage>
        <taxon>Eukaryota</taxon>
        <taxon>Fungi</taxon>
        <taxon>Dikarya</taxon>
        <taxon>Ascomycota</taxon>
        <taxon>Pezizomycotina</taxon>
        <taxon>Dothideomycetes</taxon>
        <taxon>Pleosporomycetidae</taxon>
        <taxon>Mytilinidiales</taxon>
        <taxon>Mytilinidiaceae</taxon>
        <taxon>Lophium</taxon>
    </lineage>
</organism>
<protein>
    <submittedName>
        <fullName evidence="1">Uncharacterized protein</fullName>
    </submittedName>
</protein>
<dbReference type="AlphaFoldDB" id="A0A6A6QPU7"/>
<proteinExistence type="predicted"/>
<dbReference type="Proteomes" id="UP000799750">
    <property type="component" value="Unassembled WGS sequence"/>
</dbReference>
<evidence type="ECO:0000313" key="2">
    <source>
        <dbReference type="Proteomes" id="UP000799750"/>
    </source>
</evidence>
<accession>A0A6A6QPU7</accession>
<evidence type="ECO:0000313" key="1">
    <source>
        <dbReference type="EMBL" id="KAF2494174.1"/>
    </source>
</evidence>
<sequence>MQLTNFIRNRQSARAALAACALVVLVFFLNELRCVRYGCLRRTGFTGGWGQEEMQSQNASPGSEGVMEGKTLGWTGGEDAGPFGVGEKETESQGISQPAAVVVEGGAGSVGVKEWQAPAHVDGSQIAGVGGGDGGVIHGGGQGAGVEAGVVQTGHVVQSGGAQNMGLGLGLGLGMGVAGLDGT</sequence>
<name>A0A6A6QPU7_9PEZI</name>
<reference evidence="1" key="1">
    <citation type="journal article" date="2020" name="Stud. Mycol.">
        <title>101 Dothideomycetes genomes: a test case for predicting lifestyles and emergence of pathogens.</title>
        <authorList>
            <person name="Haridas S."/>
            <person name="Albert R."/>
            <person name="Binder M."/>
            <person name="Bloem J."/>
            <person name="Labutti K."/>
            <person name="Salamov A."/>
            <person name="Andreopoulos B."/>
            <person name="Baker S."/>
            <person name="Barry K."/>
            <person name="Bills G."/>
            <person name="Bluhm B."/>
            <person name="Cannon C."/>
            <person name="Castanera R."/>
            <person name="Culley D."/>
            <person name="Daum C."/>
            <person name="Ezra D."/>
            <person name="Gonzalez J."/>
            <person name="Henrissat B."/>
            <person name="Kuo A."/>
            <person name="Liang C."/>
            <person name="Lipzen A."/>
            <person name="Lutzoni F."/>
            <person name="Magnuson J."/>
            <person name="Mondo S."/>
            <person name="Nolan M."/>
            <person name="Ohm R."/>
            <person name="Pangilinan J."/>
            <person name="Park H.-J."/>
            <person name="Ramirez L."/>
            <person name="Alfaro M."/>
            <person name="Sun H."/>
            <person name="Tritt A."/>
            <person name="Yoshinaga Y."/>
            <person name="Zwiers L.-H."/>
            <person name="Turgeon B."/>
            <person name="Goodwin S."/>
            <person name="Spatafora J."/>
            <person name="Crous P."/>
            <person name="Grigoriev I."/>
        </authorList>
    </citation>
    <scope>NUCLEOTIDE SEQUENCE</scope>
    <source>
        <strain evidence="1">CBS 269.34</strain>
    </source>
</reference>
<dbReference type="EMBL" id="MU004191">
    <property type="protein sequence ID" value="KAF2494174.1"/>
    <property type="molecule type" value="Genomic_DNA"/>
</dbReference>
<gene>
    <name evidence="1" type="ORF">BU16DRAFT_563111</name>
</gene>
<keyword evidence="2" id="KW-1185">Reference proteome</keyword>